<dbReference type="Gene3D" id="3.40.50.300">
    <property type="entry name" value="P-loop containing nucleotide triphosphate hydrolases"/>
    <property type="match status" value="1"/>
</dbReference>
<proteinExistence type="predicted"/>
<dbReference type="InterPro" id="IPR027417">
    <property type="entry name" value="P-loop_NTPase"/>
</dbReference>
<name>A0A6B0BRR3_STAAU</name>
<dbReference type="GO" id="GO:0006302">
    <property type="term" value="P:double-strand break repair"/>
    <property type="evidence" value="ECO:0007669"/>
    <property type="project" value="InterPro"/>
</dbReference>
<evidence type="ECO:0000313" key="2">
    <source>
        <dbReference type="EMBL" id="MVI56976.1"/>
    </source>
</evidence>
<accession>A0A6B0BRR3</accession>
<feature type="non-terminal residue" evidence="2">
    <location>
        <position position="166"/>
    </location>
</feature>
<protein>
    <submittedName>
        <fullName evidence="2">AAA family ATPase</fullName>
    </submittedName>
</protein>
<reference evidence="2 3" key="1">
    <citation type="submission" date="2019-11" db="EMBL/GenBank/DDBJ databases">
        <title>Implementation of targeted gown and glove precautions to prevent Staphylococcus aureus acquisition in community-based nursing homes.</title>
        <authorList>
            <person name="Stine O.C."/>
        </authorList>
    </citation>
    <scope>NUCLEOTIDE SEQUENCE [LARGE SCALE GENOMIC DNA]</scope>
    <source>
        <strain evidence="2 3">S_4031.LGMP.AI</strain>
    </source>
</reference>
<dbReference type="InterPro" id="IPR038729">
    <property type="entry name" value="Rad50/SbcC_AAA"/>
</dbReference>
<evidence type="ECO:0000313" key="3">
    <source>
        <dbReference type="Proteomes" id="UP000433366"/>
    </source>
</evidence>
<gene>
    <name evidence="2" type="ORF">GO793_14075</name>
</gene>
<dbReference type="EMBL" id="WPRH01000738">
    <property type="protein sequence ID" value="MVI56976.1"/>
    <property type="molecule type" value="Genomic_DNA"/>
</dbReference>
<dbReference type="Pfam" id="PF13476">
    <property type="entry name" value="AAA_23"/>
    <property type="match status" value="1"/>
</dbReference>
<evidence type="ECO:0000259" key="1">
    <source>
        <dbReference type="Pfam" id="PF13476"/>
    </source>
</evidence>
<dbReference type="SUPFAM" id="SSF52540">
    <property type="entry name" value="P-loop containing nucleoside triphosphate hydrolases"/>
    <property type="match status" value="1"/>
</dbReference>
<dbReference type="AlphaFoldDB" id="A0A6B0BRR3"/>
<comment type="caution">
    <text evidence="2">The sequence shown here is derived from an EMBL/GenBank/DDBJ whole genome shotgun (WGS) entry which is preliminary data.</text>
</comment>
<organism evidence="2 3">
    <name type="scientific">Staphylococcus aureus</name>
    <dbReference type="NCBI Taxonomy" id="1280"/>
    <lineage>
        <taxon>Bacteria</taxon>
        <taxon>Bacillati</taxon>
        <taxon>Bacillota</taxon>
        <taxon>Bacilli</taxon>
        <taxon>Bacillales</taxon>
        <taxon>Staphylococcaceae</taxon>
        <taxon>Staphylococcus</taxon>
    </lineage>
</organism>
<dbReference type="GO" id="GO:0016887">
    <property type="term" value="F:ATP hydrolysis activity"/>
    <property type="evidence" value="ECO:0007669"/>
    <property type="project" value="InterPro"/>
</dbReference>
<dbReference type="Proteomes" id="UP000433366">
    <property type="component" value="Unassembled WGS sequence"/>
</dbReference>
<sequence>MKINKLTISNFAGIKEEKFNFDGKDAKIYGNNATGKTTTATALQWLLFDKGLDGSTKSFNPVPLNEKNEENYELIPTVFAEFEIDGKITTFKKESHPKYTINQKTNRKEYSRSRTKKQYINDESIKVKDYKARIDELIDEDVFKLITNPQAFNLLDWKKRRSLLFE</sequence>
<feature type="domain" description="Rad50/SbcC-type AAA" evidence="1">
    <location>
        <begin position="5"/>
        <end position="141"/>
    </location>
</feature>